<evidence type="ECO:0000313" key="3">
    <source>
        <dbReference type="EMBL" id="CAB4809430.1"/>
    </source>
</evidence>
<dbReference type="EMBL" id="CAFAAQ010000086">
    <property type="protein sequence ID" value="CAB4809430.1"/>
    <property type="molecule type" value="Genomic_DNA"/>
</dbReference>
<sequence>MATSVRSAALLVLVSSLAIFALAVPAAAVSDPASSNGMNQPESFGPPIPGVYHRPVERPVRDPFRMENGPYGAGNFGLEYATSPGDPVLAIGSGMVSFAGSVAGRLAVTVQHPDGRRSSLTGLSSVVVQAGELVVQGQFLGRALRGLHLGLREGDRYVDPALFLGVIQRRARLMPQQLHRR</sequence>
<dbReference type="CDD" id="cd12797">
    <property type="entry name" value="M23_peptidase"/>
    <property type="match status" value="1"/>
</dbReference>
<name>A0A6J6YJ58_9ZZZZ</name>
<evidence type="ECO:0000313" key="4">
    <source>
        <dbReference type="EMBL" id="CAB5034844.1"/>
    </source>
</evidence>
<dbReference type="PANTHER" id="PTHR21666:SF289">
    <property type="entry name" value="L-ALA--D-GLU ENDOPEPTIDASE"/>
    <property type="match status" value="1"/>
</dbReference>
<dbReference type="InterPro" id="IPR011055">
    <property type="entry name" value="Dup_hybrid_motif"/>
</dbReference>
<dbReference type="InterPro" id="IPR050570">
    <property type="entry name" value="Cell_wall_metabolism_enzyme"/>
</dbReference>
<feature type="domain" description="M23ase beta-sheet core" evidence="2">
    <location>
        <begin position="76"/>
        <end position="160"/>
    </location>
</feature>
<dbReference type="GO" id="GO:0004222">
    <property type="term" value="F:metalloendopeptidase activity"/>
    <property type="evidence" value="ECO:0007669"/>
    <property type="project" value="TreeGrafter"/>
</dbReference>
<evidence type="ECO:0000256" key="1">
    <source>
        <dbReference type="ARBA" id="ARBA00022729"/>
    </source>
</evidence>
<protein>
    <submittedName>
        <fullName evidence="3">Unannotated protein</fullName>
    </submittedName>
</protein>
<dbReference type="Pfam" id="PF01551">
    <property type="entry name" value="Peptidase_M23"/>
    <property type="match status" value="1"/>
</dbReference>
<reference evidence="3" key="1">
    <citation type="submission" date="2020-05" db="EMBL/GenBank/DDBJ databases">
        <authorList>
            <person name="Chiriac C."/>
            <person name="Salcher M."/>
            <person name="Ghai R."/>
            <person name="Kavagutti S V."/>
        </authorList>
    </citation>
    <scope>NUCLEOTIDE SEQUENCE</scope>
</reference>
<dbReference type="SUPFAM" id="SSF51261">
    <property type="entry name" value="Duplicated hybrid motif"/>
    <property type="match status" value="1"/>
</dbReference>
<dbReference type="EMBL" id="CAFBPW010000107">
    <property type="protein sequence ID" value="CAB5034844.1"/>
    <property type="molecule type" value="Genomic_DNA"/>
</dbReference>
<accession>A0A6J6YJ58</accession>
<evidence type="ECO:0000259" key="2">
    <source>
        <dbReference type="Pfam" id="PF01551"/>
    </source>
</evidence>
<keyword evidence="1" id="KW-0732">Signal</keyword>
<dbReference type="PANTHER" id="PTHR21666">
    <property type="entry name" value="PEPTIDASE-RELATED"/>
    <property type="match status" value="1"/>
</dbReference>
<proteinExistence type="predicted"/>
<gene>
    <name evidence="3" type="ORF">UFOPK3046_01048</name>
    <name evidence="4" type="ORF">UFOPK4173_01029</name>
</gene>
<dbReference type="Gene3D" id="2.70.70.10">
    <property type="entry name" value="Glucose Permease (Domain IIA)"/>
    <property type="match status" value="1"/>
</dbReference>
<dbReference type="InterPro" id="IPR016047">
    <property type="entry name" value="M23ase_b-sheet_dom"/>
</dbReference>
<organism evidence="3">
    <name type="scientific">freshwater metagenome</name>
    <dbReference type="NCBI Taxonomy" id="449393"/>
    <lineage>
        <taxon>unclassified sequences</taxon>
        <taxon>metagenomes</taxon>
        <taxon>ecological metagenomes</taxon>
    </lineage>
</organism>
<dbReference type="AlphaFoldDB" id="A0A6J6YJ58"/>